<comment type="subcellular location">
    <subcellularLocation>
        <location evidence="1 15">Mitochondrion inner membrane</location>
    </subcellularLocation>
</comment>
<accession>A0A8K0CJN0</accession>
<dbReference type="EMBL" id="VTPC01090027">
    <property type="protein sequence ID" value="KAF2885142.1"/>
    <property type="molecule type" value="Genomic_DNA"/>
</dbReference>
<protein>
    <recommendedName>
        <fullName evidence="14 15">ATP synthase F(0) complex subunit e, mitochondrial</fullName>
    </recommendedName>
</protein>
<keyword evidence="3 15" id="KW-0813">Transport</keyword>
<dbReference type="PANTHER" id="PTHR12427:SF1">
    <property type="entry name" value="ATP SYNTHASE SUBUNIT E, MITOCHONDRIAL"/>
    <property type="match status" value="1"/>
</dbReference>
<evidence type="ECO:0000256" key="14">
    <source>
        <dbReference type="ARBA" id="ARBA00074682"/>
    </source>
</evidence>
<evidence type="ECO:0000256" key="8">
    <source>
        <dbReference type="ARBA" id="ARBA00023065"/>
    </source>
</evidence>
<dbReference type="Pfam" id="PF05680">
    <property type="entry name" value="ATP-synt_E"/>
    <property type="match status" value="1"/>
</dbReference>
<dbReference type="AlphaFoldDB" id="A0A8K0CJN0"/>
<comment type="similarity">
    <text evidence="2 15">Belongs to the ATPase e subunit family.</text>
</comment>
<evidence type="ECO:0000256" key="10">
    <source>
        <dbReference type="ARBA" id="ARBA00023136"/>
    </source>
</evidence>
<gene>
    <name evidence="17" type="ORF">ILUMI_21018</name>
</gene>
<sequence>MANLGTPLKVSPLIKLGRWSFLSFGIVYGVLNRGRILREEAIIRERKLKEKQIRDEKLAEEKKQMSGAQSPGTRRETYVDPTGARRKGVLISGSVYAG</sequence>
<dbReference type="GO" id="GO:0015078">
    <property type="term" value="F:proton transmembrane transporter activity"/>
    <property type="evidence" value="ECO:0007669"/>
    <property type="project" value="InterPro"/>
</dbReference>
<evidence type="ECO:0000256" key="12">
    <source>
        <dbReference type="ARBA" id="ARBA00057306"/>
    </source>
</evidence>
<evidence type="ECO:0000256" key="4">
    <source>
        <dbReference type="ARBA" id="ARBA00022547"/>
    </source>
</evidence>
<evidence type="ECO:0000256" key="11">
    <source>
        <dbReference type="ARBA" id="ARBA00023310"/>
    </source>
</evidence>
<feature type="region of interest" description="Disordered" evidence="16">
    <location>
        <begin position="55"/>
        <end position="82"/>
    </location>
</feature>
<dbReference type="OrthoDB" id="9982108at2759"/>
<evidence type="ECO:0000313" key="18">
    <source>
        <dbReference type="Proteomes" id="UP000801492"/>
    </source>
</evidence>
<evidence type="ECO:0000256" key="3">
    <source>
        <dbReference type="ARBA" id="ARBA00022448"/>
    </source>
</evidence>
<keyword evidence="7" id="KW-0007">Acetylation</keyword>
<comment type="caution">
    <text evidence="17">The sequence shown here is derived from an EMBL/GenBank/DDBJ whole genome shotgun (WGS) entry which is preliminary data.</text>
</comment>
<proteinExistence type="inferred from homology"/>
<evidence type="ECO:0000256" key="5">
    <source>
        <dbReference type="ARBA" id="ARBA00022781"/>
    </source>
</evidence>
<evidence type="ECO:0000313" key="17">
    <source>
        <dbReference type="EMBL" id="KAF2885142.1"/>
    </source>
</evidence>
<keyword evidence="9 15" id="KW-0496">Mitochondrion</keyword>
<dbReference type="GO" id="GO:0045259">
    <property type="term" value="C:proton-transporting ATP synthase complex"/>
    <property type="evidence" value="ECO:0007669"/>
    <property type="project" value="UniProtKB-UniRule"/>
</dbReference>
<keyword evidence="6 15" id="KW-0999">Mitochondrion inner membrane</keyword>
<keyword evidence="11 15" id="KW-0066">ATP synthesis</keyword>
<keyword evidence="5 15" id="KW-0375">Hydrogen ion transport</keyword>
<comment type="subunit">
    <text evidence="13">Component of the ATP synthase complex composed at least of ATP5F1A/subunit alpha, ATP5F1B/subunit beta, ATP5MC1/subunit c (homooctomer), MT-ATP6/subunit a, MT-ATP8/subunit 8, ATP5ME/subunit e, ATP5MF/subunit f, ATP5MG/subunit g, ATP5MK/subunit k, ATP5MJ/subunit j, ATP5F1C/subunit gamma, ATP5F1D/subunit delta, ATP5F1E/subunit epsilon, ATP5PF/subunit F6, ATP5PB/subunit b, ATP5PD/subunit d, ATP5PO/subunit OSCP. ATP synthase complex consists of a soluble F(1) head domain (subunits alpha(3) and beta(3)) - the catalytic core - and a membrane F(0) domain - the membrane proton channel (subunits c, a, 8, e, f, g, k and j). These two domains are linked by a central stalk (subunits gamma, delta, and epsilon) rotating inside the F1 region and a stationary peripheral stalk (subunits F6, b, d, and OSCP).</text>
</comment>
<dbReference type="InterPro" id="IPR008386">
    <property type="entry name" value="ATP_synth_F0_esu_mt"/>
</dbReference>
<name>A0A8K0CJN0_IGNLU</name>
<comment type="subunit">
    <text evidence="15">F-type ATPases have 2 components, CF(1) - the catalytic core - and CF(0) - the membrane proton channel. CF(1) and CF(0) have multiple subunits.</text>
</comment>
<dbReference type="GO" id="GO:0005743">
    <property type="term" value="C:mitochondrial inner membrane"/>
    <property type="evidence" value="ECO:0007669"/>
    <property type="project" value="UniProtKB-SubCell"/>
</dbReference>
<evidence type="ECO:0000256" key="2">
    <source>
        <dbReference type="ARBA" id="ARBA00007333"/>
    </source>
</evidence>
<evidence type="ECO:0000256" key="15">
    <source>
        <dbReference type="RuleBase" id="RU367005"/>
    </source>
</evidence>
<keyword evidence="10" id="KW-0472">Membrane</keyword>
<feature type="compositionally biased region" description="Basic and acidic residues" evidence="16">
    <location>
        <begin position="55"/>
        <end position="64"/>
    </location>
</feature>
<evidence type="ECO:0000256" key="6">
    <source>
        <dbReference type="ARBA" id="ARBA00022792"/>
    </source>
</evidence>
<keyword evidence="8 15" id="KW-0406">Ion transport</keyword>
<organism evidence="17 18">
    <name type="scientific">Ignelater luminosus</name>
    <name type="common">Cucubano</name>
    <name type="synonym">Pyrophorus luminosus</name>
    <dbReference type="NCBI Taxonomy" id="2038154"/>
    <lineage>
        <taxon>Eukaryota</taxon>
        <taxon>Metazoa</taxon>
        <taxon>Ecdysozoa</taxon>
        <taxon>Arthropoda</taxon>
        <taxon>Hexapoda</taxon>
        <taxon>Insecta</taxon>
        <taxon>Pterygota</taxon>
        <taxon>Neoptera</taxon>
        <taxon>Endopterygota</taxon>
        <taxon>Coleoptera</taxon>
        <taxon>Polyphaga</taxon>
        <taxon>Elateriformia</taxon>
        <taxon>Elateroidea</taxon>
        <taxon>Elateridae</taxon>
        <taxon>Agrypninae</taxon>
        <taxon>Pyrophorini</taxon>
        <taxon>Ignelater</taxon>
    </lineage>
</organism>
<dbReference type="PANTHER" id="PTHR12427">
    <property type="entry name" value="ATP SYNTHASE E CHAIN, MITOCHONDRIAL"/>
    <property type="match status" value="1"/>
</dbReference>
<evidence type="ECO:0000256" key="9">
    <source>
        <dbReference type="ARBA" id="ARBA00023128"/>
    </source>
</evidence>
<evidence type="ECO:0000256" key="7">
    <source>
        <dbReference type="ARBA" id="ARBA00022990"/>
    </source>
</evidence>
<evidence type="ECO:0000256" key="16">
    <source>
        <dbReference type="SAM" id="MobiDB-lite"/>
    </source>
</evidence>
<comment type="function">
    <text evidence="12 15">Subunit e, of the mitochondrial membrane ATP synthase complex (F(1)F(0) ATP synthase or Complex V) that produces ATP from ADP in the presence of a proton gradient across the membrane which is generated by electron transport complexes of the respiratory chain. ATP synthase complex consist of a soluble F(1) head domain - the catalytic core - and a membrane F(1) domain - the membrane proton channel. These two domains are linked by a central stalk rotating inside the F(1) region and a stationary peripheral stalk. During catalysis, ATP synthesis in the catalytic domain of F(1) is coupled via a rotary mechanism of the central stalk subunits to proton translocation. In vivo, can only synthesize ATP although its ATP hydrolase activity can be activated artificially in vitro. Part of the complex F(0) domain.</text>
</comment>
<reference evidence="17" key="1">
    <citation type="submission" date="2019-08" db="EMBL/GenBank/DDBJ databases">
        <title>The genome of the North American firefly Photinus pyralis.</title>
        <authorList>
            <consortium name="Photinus pyralis genome working group"/>
            <person name="Fallon T.R."/>
            <person name="Sander Lower S.E."/>
            <person name="Weng J.-K."/>
        </authorList>
    </citation>
    <scope>NUCLEOTIDE SEQUENCE</scope>
    <source>
        <strain evidence="17">TRF0915ILg1</strain>
        <tissue evidence="17">Whole body</tissue>
    </source>
</reference>
<dbReference type="GO" id="GO:0015986">
    <property type="term" value="P:proton motive force-driven ATP synthesis"/>
    <property type="evidence" value="ECO:0007669"/>
    <property type="project" value="InterPro"/>
</dbReference>
<dbReference type="Proteomes" id="UP000801492">
    <property type="component" value="Unassembled WGS sequence"/>
</dbReference>
<evidence type="ECO:0000256" key="13">
    <source>
        <dbReference type="ARBA" id="ARBA00064647"/>
    </source>
</evidence>
<evidence type="ECO:0000256" key="1">
    <source>
        <dbReference type="ARBA" id="ARBA00004273"/>
    </source>
</evidence>
<keyword evidence="4 15" id="KW-0138">CF(0)</keyword>
<keyword evidence="18" id="KW-1185">Reference proteome</keyword>